<dbReference type="HOGENOM" id="CLU_799662_0_0_1"/>
<dbReference type="SUPFAM" id="SSF47616">
    <property type="entry name" value="GST C-terminal domain-like"/>
    <property type="match status" value="1"/>
</dbReference>
<dbReference type="PROSITE" id="PS50405">
    <property type="entry name" value="GST_CTER"/>
    <property type="match status" value="1"/>
</dbReference>
<dbReference type="InterPro" id="IPR040079">
    <property type="entry name" value="Glutathione_S-Trfase"/>
</dbReference>
<sequence>MSDTTSLKAYTTASSNLSIAETTTASTISSRLRRKEAFHVSSFAFSVVCKLLAVYNSPPAPKMRSTSTSTTTNNNSSRPSSSATATTTATTSASQSIHSARSSSTANHHTQQQRGQKRVPHPPPLLPISVYGDISGPHLCKVVLVLKELGLAYGLKVLDLASLRDDPNPPSAMNRAVPAIEDPNTGVMLWESGAIVEYLVETYDSKNKLRYTSFPERWHQKQWAWHQFGSGHESLLNGSCNEAFISVHEYYRSTIRETLSTIEGHLSATGNLYLVGDRCTYADLMYIASREVVTSLLMESFVEDIEVEWKREWPRAYDWYQRLMLRECVKEAFGDRRRIMDERGWVF</sequence>
<organism evidence="5 6">
    <name type="scientific">Sphaerulina musiva (strain SO2202)</name>
    <name type="common">Poplar stem canker fungus</name>
    <name type="synonym">Septoria musiva</name>
    <dbReference type="NCBI Taxonomy" id="692275"/>
    <lineage>
        <taxon>Eukaryota</taxon>
        <taxon>Fungi</taxon>
        <taxon>Dikarya</taxon>
        <taxon>Ascomycota</taxon>
        <taxon>Pezizomycotina</taxon>
        <taxon>Dothideomycetes</taxon>
        <taxon>Dothideomycetidae</taxon>
        <taxon>Mycosphaerellales</taxon>
        <taxon>Mycosphaerellaceae</taxon>
        <taxon>Sphaerulina</taxon>
    </lineage>
</organism>
<comment type="similarity">
    <text evidence="1">Belongs to the GST superfamily.</text>
</comment>
<dbReference type="AlphaFoldDB" id="M3AS21"/>
<dbReference type="InterPro" id="IPR036282">
    <property type="entry name" value="Glutathione-S-Trfase_C_sf"/>
</dbReference>
<dbReference type="Pfam" id="PF13417">
    <property type="entry name" value="GST_N_3"/>
    <property type="match status" value="1"/>
</dbReference>
<feature type="compositionally biased region" description="Low complexity" evidence="2">
    <location>
        <begin position="65"/>
        <end position="106"/>
    </location>
</feature>
<dbReference type="Gene3D" id="1.20.1050.130">
    <property type="match status" value="1"/>
</dbReference>
<dbReference type="eggNOG" id="KOG0867">
    <property type="taxonomic scope" value="Eukaryota"/>
</dbReference>
<dbReference type="PANTHER" id="PTHR44051">
    <property type="entry name" value="GLUTATHIONE S-TRANSFERASE-RELATED"/>
    <property type="match status" value="1"/>
</dbReference>
<proteinExistence type="inferred from homology"/>
<dbReference type="GeneID" id="27904318"/>
<name>M3AS21_SPHMS</name>
<dbReference type="SFLD" id="SFLDS00019">
    <property type="entry name" value="Glutathione_Transferase_(cytos"/>
    <property type="match status" value="1"/>
</dbReference>
<accession>M3AS21</accession>
<feature type="domain" description="GST C-terminal" evidence="4">
    <location>
        <begin position="213"/>
        <end position="347"/>
    </location>
</feature>
<dbReference type="InterPro" id="IPR004046">
    <property type="entry name" value="GST_C"/>
</dbReference>
<keyword evidence="6" id="KW-1185">Reference proteome</keyword>
<gene>
    <name evidence="5" type="ORF">SEPMUDRAFT_152001</name>
</gene>
<dbReference type="STRING" id="692275.M3AS21"/>
<dbReference type="InterPro" id="IPR010987">
    <property type="entry name" value="Glutathione-S-Trfase_C-like"/>
</dbReference>
<evidence type="ECO:0000256" key="2">
    <source>
        <dbReference type="SAM" id="MobiDB-lite"/>
    </source>
</evidence>
<evidence type="ECO:0000259" key="4">
    <source>
        <dbReference type="PROSITE" id="PS50405"/>
    </source>
</evidence>
<evidence type="ECO:0000256" key="1">
    <source>
        <dbReference type="ARBA" id="ARBA00007409"/>
    </source>
</evidence>
<dbReference type="PANTHER" id="PTHR44051:SF3">
    <property type="entry name" value="TRANSCRIPTIONAL REGULATOR URE2"/>
    <property type="match status" value="1"/>
</dbReference>
<protein>
    <recommendedName>
        <fullName evidence="7">Glutathione S-transferase</fullName>
    </recommendedName>
</protein>
<dbReference type="SUPFAM" id="SSF52833">
    <property type="entry name" value="Thioredoxin-like"/>
    <property type="match status" value="1"/>
</dbReference>
<feature type="domain" description="GST N-terminal" evidence="3">
    <location>
        <begin position="126"/>
        <end position="207"/>
    </location>
</feature>
<feature type="region of interest" description="Disordered" evidence="2">
    <location>
        <begin position="59"/>
        <end position="124"/>
    </location>
</feature>
<dbReference type="InterPro" id="IPR036249">
    <property type="entry name" value="Thioredoxin-like_sf"/>
</dbReference>
<evidence type="ECO:0008006" key="7">
    <source>
        <dbReference type="Google" id="ProtNLM"/>
    </source>
</evidence>
<dbReference type="EMBL" id="KB456271">
    <property type="protein sequence ID" value="EMF08309.1"/>
    <property type="molecule type" value="Genomic_DNA"/>
</dbReference>
<dbReference type="PROSITE" id="PS50404">
    <property type="entry name" value="GST_NTER"/>
    <property type="match status" value="1"/>
</dbReference>
<dbReference type="RefSeq" id="XP_016756430.1">
    <property type="nucleotide sequence ID" value="XM_016907181.1"/>
</dbReference>
<dbReference type="OrthoDB" id="422574at2759"/>
<dbReference type="Proteomes" id="UP000016931">
    <property type="component" value="Unassembled WGS sequence"/>
</dbReference>
<reference evidence="5 6" key="1">
    <citation type="journal article" date="2012" name="PLoS Pathog.">
        <title>Diverse lifestyles and strategies of plant pathogenesis encoded in the genomes of eighteen Dothideomycetes fungi.</title>
        <authorList>
            <person name="Ohm R.A."/>
            <person name="Feau N."/>
            <person name="Henrissat B."/>
            <person name="Schoch C.L."/>
            <person name="Horwitz B.A."/>
            <person name="Barry K.W."/>
            <person name="Condon B.J."/>
            <person name="Copeland A.C."/>
            <person name="Dhillon B."/>
            <person name="Glaser F."/>
            <person name="Hesse C.N."/>
            <person name="Kosti I."/>
            <person name="LaButti K."/>
            <person name="Lindquist E.A."/>
            <person name="Lucas S."/>
            <person name="Salamov A.A."/>
            <person name="Bradshaw R.E."/>
            <person name="Ciuffetti L."/>
            <person name="Hamelin R.C."/>
            <person name="Kema G.H.J."/>
            <person name="Lawrence C."/>
            <person name="Scott J.A."/>
            <person name="Spatafora J.W."/>
            <person name="Turgeon B.G."/>
            <person name="de Wit P.J.G.M."/>
            <person name="Zhong S."/>
            <person name="Goodwin S.B."/>
            <person name="Grigoriev I.V."/>
        </authorList>
    </citation>
    <scope>NUCLEOTIDE SEQUENCE [LARGE SCALE GENOMIC DNA]</scope>
    <source>
        <strain evidence="5 6">SO2202</strain>
    </source>
</reference>
<evidence type="ECO:0000313" key="5">
    <source>
        <dbReference type="EMBL" id="EMF08309.1"/>
    </source>
</evidence>
<evidence type="ECO:0000259" key="3">
    <source>
        <dbReference type="PROSITE" id="PS50404"/>
    </source>
</evidence>
<dbReference type="InterPro" id="IPR004045">
    <property type="entry name" value="Glutathione_S-Trfase_N"/>
</dbReference>
<evidence type="ECO:0000313" key="6">
    <source>
        <dbReference type="Proteomes" id="UP000016931"/>
    </source>
</evidence>
<dbReference type="Pfam" id="PF00043">
    <property type="entry name" value="GST_C"/>
    <property type="match status" value="1"/>
</dbReference>